<dbReference type="Proteomes" id="UP000030746">
    <property type="component" value="Unassembled WGS sequence"/>
</dbReference>
<evidence type="ECO:0000259" key="1">
    <source>
        <dbReference type="Pfam" id="PF20170"/>
    </source>
</evidence>
<dbReference type="KEGG" id="lgi:LOTGIDRAFT_113659"/>
<name>V4A645_LOTGI</name>
<feature type="domain" description="Plexin cytoplasmic RhoGTPase-binding" evidence="1">
    <location>
        <begin position="63"/>
        <end position="169"/>
    </location>
</feature>
<accession>V4A645</accession>
<dbReference type="GO" id="GO:0005886">
    <property type="term" value="C:plasma membrane"/>
    <property type="evidence" value="ECO:0007669"/>
    <property type="project" value="TreeGrafter"/>
</dbReference>
<organism evidence="2 3">
    <name type="scientific">Lottia gigantea</name>
    <name type="common">Giant owl limpet</name>
    <dbReference type="NCBI Taxonomy" id="225164"/>
    <lineage>
        <taxon>Eukaryota</taxon>
        <taxon>Metazoa</taxon>
        <taxon>Spiralia</taxon>
        <taxon>Lophotrochozoa</taxon>
        <taxon>Mollusca</taxon>
        <taxon>Gastropoda</taxon>
        <taxon>Patellogastropoda</taxon>
        <taxon>Lottioidea</taxon>
        <taxon>Lottiidae</taxon>
        <taxon>Lottia</taxon>
    </lineage>
</organism>
<dbReference type="AlphaFoldDB" id="V4A645"/>
<dbReference type="CTD" id="20230994"/>
<protein>
    <recommendedName>
        <fullName evidence="1">Plexin cytoplasmic RhoGTPase-binding domain-containing protein</fullName>
    </recommendedName>
</protein>
<dbReference type="RefSeq" id="XP_009049849.1">
    <property type="nucleotide sequence ID" value="XM_009051601.1"/>
</dbReference>
<evidence type="ECO:0000313" key="2">
    <source>
        <dbReference type="EMBL" id="ESO99358.1"/>
    </source>
</evidence>
<dbReference type="PANTHER" id="PTHR22625">
    <property type="entry name" value="PLEXIN"/>
    <property type="match status" value="1"/>
</dbReference>
<dbReference type="InterPro" id="IPR046800">
    <property type="entry name" value="Plexin_RBD"/>
</dbReference>
<dbReference type="OrthoDB" id="6106364at2759"/>
<keyword evidence="3" id="KW-1185">Reference proteome</keyword>
<evidence type="ECO:0000313" key="3">
    <source>
        <dbReference type="Proteomes" id="UP000030746"/>
    </source>
</evidence>
<dbReference type="GO" id="GO:0002116">
    <property type="term" value="C:semaphorin receptor complex"/>
    <property type="evidence" value="ECO:0007669"/>
    <property type="project" value="TreeGrafter"/>
</dbReference>
<dbReference type="Pfam" id="PF20170">
    <property type="entry name" value="Plexin_RBD"/>
    <property type="match status" value="1"/>
</dbReference>
<dbReference type="GO" id="GO:0030334">
    <property type="term" value="P:regulation of cell migration"/>
    <property type="evidence" value="ECO:0007669"/>
    <property type="project" value="TreeGrafter"/>
</dbReference>
<dbReference type="Gene3D" id="3.10.20.90">
    <property type="entry name" value="Phosphatidylinositol 3-kinase Catalytic Subunit, Chain A, domain 1"/>
    <property type="match status" value="1"/>
</dbReference>
<dbReference type="STRING" id="225164.V4A645"/>
<dbReference type="GO" id="GO:0017154">
    <property type="term" value="F:semaphorin receptor activity"/>
    <property type="evidence" value="ECO:0007669"/>
    <property type="project" value="InterPro"/>
</dbReference>
<dbReference type="PANTHER" id="PTHR22625:SF70">
    <property type="entry name" value="PLEXIN A, ISOFORM A"/>
    <property type="match status" value="1"/>
</dbReference>
<dbReference type="GeneID" id="20230994"/>
<dbReference type="HOGENOM" id="CLU_1312894_0_0_1"/>
<proteinExistence type="predicted"/>
<dbReference type="InterPro" id="IPR031148">
    <property type="entry name" value="Plexin"/>
</dbReference>
<gene>
    <name evidence="2" type="ORF">LOTGIDRAFT_113659</name>
</gene>
<feature type="non-terminal residue" evidence="2">
    <location>
        <position position="1"/>
    </location>
</feature>
<dbReference type="OMA" id="VTEAWVF"/>
<reference evidence="2 3" key="1">
    <citation type="journal article" date="2013" name="Nature">
        <title>Insights into bilaterian evolution from three spiralian genomes.</title>
        <authorList>
            <person name="Simakov O."/>
            <person name="Marletaz F."/>
            <person name="Cho S.J."/>
            <person name="Edsinger-Gonzales E."/>
            <person name="Havlak P."/>
            <person name="Hellsten U."/>
            <person name="Kuo D.H."/>
            <person name="Larsson T."/>
            <person name="Lv J."/>
            <person name="Arendt D."/>
            <person name="Savage R."/>
            <person name="Osoegawa K."/>
            <person name="de Jong P."/>
            <person name="Grimwood J."/>
            <person name="Chapman J.A."/>
            <person name="Shapiro H."/>
            <person name="Aerts A."/>
            <person name="Otillar R.P."/>
            <person name="Terry A.Y."/>
            <person name="Boore J.L."/>
            <person name="Grigoriev I.V."/>
            <person name="Lindberg D.R."/>
            <person name="Seaver E.C."/>
            <person name="Weisblat D.A."/>
            <person name="Putnam N.H."/>
            <person name="Rokhsar D.S."/>
        </authorList>
    </citation>
    <scope>NUCLEOTIDE SEQUENCE [LARGE SCALE GENOMIC DNA]</scope>
</reference>
<dbReference type="EMBL" id="KB201037">
    <property type="protein sequence ID" value="ESO99358.1"/>
    <property type="molecule type" value="Genomic_DNA"/>
</dbReference>
<sequence>LFYDCRCETISEKLIINWLYICMFDSLKKSSGPALFMLYKAIENLSMRWPTDAVTLKSRATLCQDNLLTTNVDSEEIVIHVEVNHGRCKTNCRILDCDSISQVKSKCINAIYLREMGSEKPSVDSVDLEWQVGGCSKILYDEDLSSLIENGYRKLNTPKHYGITDGSTICLLSKEIQIAESDYGKHITLFIINYKSLEKNYIVKLDKTVV</sequence>